<organism evidence="1">
    <name type="scientific">termite gut metagenome</name>
    <dbReference type="NCBI Taxonomy" id="433724"/>
    <lineage>
        <taxon>unclassified sequences</taxon>
        <taxon>metagenomes</taxon>
        <taxon>organismal metagenomes</taxon>
    </lineage>
</organism>
<reference evidence="1" key="1">
    <citation type="submission" date="2019-03" db="EMBL/GenBank/DDBJ databases">
        <title>Single cell metagenomics reveals metabolic interactions within the superorganism composed of flagellate Streblomastix strix and complex community of Bacteroidetes bacteria on its surface.</title>
        <authorList>
            <person name="Treitli S.C."/>
            <person name="Kolisko M."/>
            <person name="Husnik F."/>
            <person name="Keeling P."/>
            <person name="Hampl V."/>
        </authorList>
    </citation>
    <scope>NUCLEOTIDE SEQUENCE</scope>
    <source>
        <strain evidence="1">STM</strain>
    </source>
</reference>
<dbReference type="EMBL" id="SNRY01001629">
    <property type="protein sequence ID" value="KAA6329557.1"/>
    <property type="molecule type" value="Genomic_DNA"/>
</dbReference>
<protein>
    <submittedName>
        <fullName evidence="1">Uncharacterized protein</fullName>
    </submittedName>
</protein>
<name>A0A5J4R5X5_9ZZZZ</name>
<proteinExistence type="predicted"/>
<gene>
    <name evidence="1" type="ORF">EZS27_021649</name>
</gene>
<accession>A0A5J4R5X5</accession>
<sequence>MVIFKMQMYYSLLEEKNIVFKIFFRRHQIRHLPVQVLLLL</sequence>
<evidence type="ECO:0000313" key="1">
    <source>
        <dbReference type="EMBL" id="KAA6329557.1"/>
    </source>
</evidence>
<comment type="caution">
    <text evidence="1">The sequence shown here is derived from an EMBL/GenBank/DDBJ whole genome shotgun (WGS) entry which is preliminary data.</text>
</comment>
<dbReference type="AlphaFoldDB" id="A0A5J4R5X5"/>